<dbReference type="Pfam" id="PF13306">
    <property type="entry name" value="LRR_5"/>
    <property type="match status" value="2"/>
</dbReference>
<evidence type="ECO:0000256" key="4">
    <source>
        <dbReference type="SAM" id="MobiDB-lite"/>
    </source>
</evidence>
<dbReference type="SMART" id="SM00082">
    <property type="entry name" value="LRRCT"/>
    <property type="match status" value="2"/>
</dbReference>
<feature type="domain" description="LRRCT" evidence="6">
    <location>
        <begin position="501"/>
        <end position="556"/>
    </location>
</feature>
<organism evidence="7 8">
    <name type="scientific">Mytilus coruscus</name>
    <name type="common">Sea mussel</name>
    <dbReference type="NCBI Taxonomy" id="42192"/>
    <lineage>
        <taxon>Eukaryota</taxon>
        <taxon>Metazoa</taxon>
        <taxon>Spiralia</taxon>
        <taxon>Lophotrochozoa</taxon>
        <taxon>Mollusca</taxon>
        <taxon>Bivalvia</taxon>
        <taxon>Autobranchia</taxon>
        <taxon>Pteriomorphia</taxon>
        <taxon>Mytilida</taxon>
        <taxon>Mytiloidea</taxon>
        <taxon>Mytilidae</taxon>
        <taxon>Mytilinae</taxon>
        <taxon>Mytilus</taxon>
    </lineage>
</organism>
<feature type="region of interest" description="Disordered" evidence="4">
    <location>
        <begin position="1388"/>
        <end position="1425"/>
    </location>
</feature>
<dbReference type="SMART" id="SM00365">
    <property type="entry name" value="LRR_SD22"/>
    <property type="match status" value="9"/>
</dbReference>
<feature type="transmembrane region" description="Helical" evidence="5">
    <location>
        <begin position="12"/>
        <end position="31"/>
    </location>
</feature>
<dbReference type="InterPro" id="IPR001611">
    <property type="entry name" value="Leu-rich_rpt"/>
</dbReference>
<keyword evidence="8" id="KW-1185">Reference proteome</keyword>
<keyword evidence="5" id="KW-1133">Transmembrane helix</keyword>
<feature type="region of interest" description="Disordered" evidence="4">
    <location>
        <begin position="1438"/>
        <end position="1512"/>
    </location>
</feature>
<feature type="compositionally biased region" description="Polar residues" evidence="4">
    <location>
        <begin position="1480"/>
        <end position="1491"/>
    </location>
</feature>
<evidence type="ECO:0000256" key="3">
    <source>
        <dbReference type="ARBA" id="ARBA00022737"/>
    </source>
</evidence>
<dbReference type="EMBL" id="CACVKT020009959">
    <property type="protein sequence ID" value="CAC5424070.1"/>
    <property type="molecule type" value="Genomic_DNA"/>
</dbReference>
<dbReference type="OrthoDB" id="6287021at2759"/>
<dbReference type="SMART" id="SM00369">
    <property type="entry name" value="LRR_TYP"/>
    <property type="match status" value="11"/>
</dbReference>
<dbReference type="GO" id="GO:0005886">
    <property type="term" value="C:plasma membrane"/>
    <property type="evidence" value="ECO:0007669"/>
    <property type="project" value="TreeGrafter"/>
</dbReference>
<sequence>MDEKLTDLKKRCLVYGVCLVIWLQLTTILAADCPIKECVCHDRDSPTDERIIDCRDKNFLSVPFIIASDEIFKELTFSSENKRCRDNVPSTCSNRIIHIANNTFAGVKVHKLDFSTNYVLSVPSDAFRGLETYLTELILEGDDRSIVPFASLAQLTNLKSLTIEHYALINNGILSFPQEFSHLETLVLDTLQMQYIASCSVKGKFPKLKRLEILGNPDFTPFPLGALRHLTTLEQIRFVKNGISTFQQHAGNALKPLHKLTQLDLSENKLNVLQFGCFNHIQHRLEYLGLHSNKLDGNRLITLTEGTWPKLETLVLDNNPLGTSGIPINLFKNMPNLEYLYLVKTQLTQIEHNDFIGLSNLYFLDLSGNKITHIDSGTFTHTPNLKDLELCSLTRSNYKLNFTAETAQGLQRFANVMTGLKDIKLVDNGLSNIQDLAFQYNTQLERLEISSNSLTELTQAQINGLGGSLELLDLSSNSITLIDKCVIEELAVLDTLKLKNNPLHCDCKLKALKEWTKLKQASIEYFEFSLNAECSTPKRLRNKSLTRLSEKHLVCQKYTQQLQCHNFTTPTSVKPRFRNNFDVYLLIICKQIIQTYTNNGRIQNIYNNITECICLDGQNPSSERIIDCREKSFLSVPAINATDEIFQELTLSNAAESDCRKPNPQVKCNRIVHISSNAFAGLKVRKIDFSQNYLGTVANDSFSGLEQYLTELILEGDDTNRVPFYSLTTLTKLKSLTLERFTLDSNGITFFPQEFPDLETLILHTLKMQYISSDSVTGKLRNLKRLEILDNPDFTSFPVSAIRHLTTLEHIRFVQNGITTFQYTANAFESLSKLTELDLSHNYISALQSGCFNYLHDKLEYLGLHLNNLNGQNLATLKEGNWTKLQQLILDSNPIGSDGITTDLFKNMPHLANLNLQQTQLTQLKQNDFAGLSNLHFLHLSGNDITHIDPGTFNNTPNLKELYLDTVGRSDDKLSFSKDTAQGLQNLLRIDFKQSHIEPMPFWNSLKVMTKLKHIYLENNGLSNIPDLTFQYHTQLENLEIANNGLTKLTQEQIHGLGNSLTSLQLTGNHITLIDKCVIEELSMLENLYLDQNPMHCDCKLAKLYQWARQKEVDDSFFRYILKAVCSTPQNLNSQYLTQLAPGDLVCPPGTQPIQCQTFTTSTTSTTTPSTTTVPLPIITLSIDGRNELYVSLSWTVQNIDQLSKFFITHQQLATSETNDPTEVDANQRQWTLPLENHKDYSICIKAKTTDNRVTVPDCKNSLGGIVTTFAPTASPSTGLSSGEIVAIGAGVALLIILIVVILFFLIRYQTRPKYKDTPPVHFTAFNARPTTGYDSKRFSKPKKPQANGDLIVSAISSGKTGEPLSPNSRHSAGSYQYLNENQMINIQPHLNNGKGANGTSRDLSSPPGYYQVTNNPKYAAPQGYLNDPRIKQREVQGYLKDSNLKENRNLNDSSSNKSRYDKTPGQLKGHAPQPHSYINDPQKSPPSIYTNDIKDRPLPKPRTKHYENNNSAGFLNHGFDIDSQTDHTYHEITPETEI</sequence>
<gene>
    <name evidence="7" type="ORF">MCOR_56008</name>
</gene>
<accession>A0A6J8EUC3</accession>
<dbReference type="PANTHER" id="PTHR24369">
    <property type="entry name" value="ANTIGEN BSP, PUTATIVE-RELATED"/>
    <property type="match status" value="1"/>
</dbReference>
<evidence type="ECO:0000259" key="6">
    <source>
        <dbReference type="SMART" id="SM00082"/>
    </source>
</evidence>
<dbReference type="Gene3D" id="3.80.10.10">
    <property type="entry name" value="Ribonuclease Inhibitor"/>
    <property type="match status" value="8"/>
</dbReference>
<dbReference type="InterPro" id="IPR032675">
    <property type="entry name" value="LRR_dom_sf"/>
</dbReference>
<dbReference type="Pfam" id="PF13855">
    <property type="entry name" value="LRR_8"/>
    <property type="match status" value="5"/>
</dbReference>
<feature type="domain" description="LRRCT" evidence="6">
    <location>
        <begin position="1093"/>
        <end position="1148"/>
    </location>
</feature>
<keyword evidence="1" id="KW-0433">Leucine-rich repeat</keyword>
<keyword evidence="5" id="KW-0812">Transmembrane</keyword>
<evidence type="ECO:0000256" key="2">
    <source>
        <dbReference type="ARBA" id="ARBA00022729"/>
    </source>
</evidence>
<protein>
    <recommendedName>
        <fullName evidence="6">LRRCT domain-containing protein</fullName>
    </recommendedName>
</protein>
<evidence type="ECO:0000256" key="5">
    <source>
        <dbReference type="SAM" id="Phobius"/>
    </source>
</evidence>
<name>A0A6J8EUC3_MYTCO</name>
<evidence type="ECO:0000313" key="7">
    <source>
        <dbReference type="EMBL" id="CAC5424070.1"/>
    </source>
</evidence>
<dbReference type="Proteomes" id="UP000507470">
    <property type="component" value="Unassembled WGS sequence"/>
</dbReference>
<keyword evidence="5" id="KW-0472">Membrane</keyword>
<keyword evidence="2" id="KW-0732">Signal</keyword>
<dbReference type="InterPro" id="IPR003591">
    <property type="entry name" value="Leu-rich_rpt_typical-subtyp"/>
</dbReference>
<proteinExistence type="predicted"/>
<dbReference type="InterPro" id="IPR000483">
    <property type="entry name" value="Cys-rich_flank_reg_C"/>
</dbReference>
<dbReference type="PANTHER" id="PTHR24369:SF213">
    <property type="entry name" value="INSULIN LIKE GROWTH FACTOR BINDING PROTEIN ACID LABILE SUBUNIT"/>
    <property type="match status" value="1"/>
</dbReference>
<dbReference type="InterPro" id="IPR026906">
    <property type="entry name" value="LRR_5"/>
</dbReference>
<feature type="transmembrane region" description="Helical" evidence="5">
    <location>
        <begin position="1285"/>
        <end position="1307"/>
    </location>
</feature>
<dbReference type="SUPFAM" id="SSF52058">
    <property type="entry name" value="L domain-like"/>
    <property type="match status" value="3"/>
</dbReference>
<dbReference type="InterPro" id="IPR050541">
    <property type="entry name" value="LRR_TM_domain-containing"/>
</dbReference>
<reference evidence="7 8" key="1">
    <citation type="submission" date="2020-06" db="EMBL/GenBank/DDBJ databases">
        <authorList>
            <person name="Li R."/>
            <person name="Bekaert M."/>
        </authorList>
    </citation>
    <scope>NUCLEOTIDE SEQUENCE [LARGE SCALE GENOMIC DNA]</scope>
    <source>
        <strain evidence="8">wild</strain>
    </source>
</reference>
<keyword evidence="3" id="KW-0677">Repeat</keyword>
<evidence type="ECO:0000256" key="1">
    <source>
        <dbReference type="ARBA" id="ARBA00022614"/>
    </source>
</evidence>
<dbReference type="PROSITE" id="PS51450">
    <property type="entry name" value="LRR"/>
    <property type="match status" value="4"/>
</dbReference>
<evidence type="ECO:0000313" key="8">
    <source>
        <dbReference type="Proteomes" id="UP000507470"/>
    </source>
</evidence>